<feature type="transmembrane region" description="Helical" evidence="6">
    <location>
        <begin position="194"/>
        <end position="213"/>
    </location>
</feature>
<evidence type="ECO:0000256" key="3">
    <source>
        <dbReference type="ARBA" id="ARBA00022692"/>
    </source>
</evidence>
<feature type="transmembrane region" description="Helical" evidence="6">
    <location>
        <begin position="49"/>
        <end position="69"/>
    </location>
</feature>
<feature type="transmembrane region" description="Helical" evidence="6">
    <location>
        <begin position="120"/>
        <end position="139"/>
    </location>
</feature>
<dbReference type="InterPro" id="IPR050833">
    <property type="entry name" value="Poly_Biosynth_Transport"/>
</dbReference>
<feature type="transmembrane region" description="Helical" evidence="6">
    <location>
        <begin position="483"/>
        <end position="504"/>
    </location>
</feature>
<feature type="transmembrane region" description="Helical" evidence="6">
    <location>
        <begin position="234"/>
        <end position="251"/>
    </location>
</feature>
<gene>
    <name evidence="7" type="ORF">CRYO30217_03405</name>
</gene>
<organism evidence="7 8">
    <name type="scientific">Parvicella tangerina</name>
    <dbReference type="NCBI Taxonomy" id="2829795"/>
    <lineage>
        <taxon>Bacteria</taxon>
        <taxon>Pseudomonadati</taxon>
        <taxon>Bacteroidota</taxon>
        <taxon>Flavobacteriia</taxon>
        <taxon>Flavobacteriales</taxon>
        <taxon>Parvicellaceae</taxon>
        <taxon>Parvicella</taxon>
    </lineage>
</organism>
<feature type="transmembrane region" description="Helical" evidence="6">
    <location>
        <begin position="12"/>
        <end position="29"/>
    </location>
</feature>
<keyword evidence="4 6" id="KW-1133">Transmembrane helix</keyword>
<accession>A0A916JQF5</accession>
<dbReference type="PANTHER" id="PTHR30250:SF11">
    <property type="entry name" value="O-ANTIGEN TRANSPORTER-RELATED"/>
    <property type="match status" value="1"/>
</dbReference>
<keyword evidence="8" id="KW-1185">Reference proteome</keyword>
<dbReference type="RefSeq" id="WP_258543580.1">
    <property type="nucleotide sequence ID" value="NZ_OU015584.1"/>
</dbReference>
<dbReference type="EMBL" id="OU015584">
    <property type="protein sequence ID" value="CAG5087169.1"/>
    <property type="molecule type" value="Genomic_DNA"/>
</dbReference>
<evidence type="ECO:0000256" key="5">
    <source>
        <dbReference type="ARBA" id="ARBA00023136"/>
    </source>
</evidence>
<dbReference type="Pfam" id="PF13440">
    <property type="entry name" value="Polysacc_synt_3"/>
    <property type="match status" value="1"/>
</dbReference>
<evidence type="ECO:0000313" key="7">
    <source>
        <dbReference type="EMBL" id="CAG5087169.1"/>
    </source>
</evidence>
<evidence type="ECO:0008006" key="9">
    <source>
        <dbReference type="Google" id="ProtNLM"/>
    </source>
</evidence>
<dbReference type="PANTHER" id="PTHR30250">
    <property type="entry name" value="PST FAMILY PREDICTED COLANIC ACID TRANSPORTER"/>
    <property type="match status" value="1"/>
</dbReference>
<feature type="transmembrane region" description="Helical" evidence="6">
    <location>
        <begin position="328"/>
        <end position="347"/>
    </location>
</feature>
<evidence type="ECO:0000256" key="1">
    <source>
        <dbReference type="ARBA" id="ARBA00004651"/>
    </source>
</evidence>
<evidence type="ECO:0000256" key="2">
    <source>
        <dbReference type="ARBA" id="ARBA00022475"/>
    </source>
</evidence>
<evidence type="ECO:0000313" key="8">
    <source>
        <dbReference type="Proteomes" id="UP000683507"/>
    </source>
</evidence>
<sequence>MGALKKLAGQTAIYGVSSILARFLNFLLTPFYTQEGMFSDVQYGIITEMYAYVAFLIVFLTFGMETAYFRYSTKKGVDQSLAYRNSLYSVTLVSGSFILLAILFSQPIANWLVYPNHAEYVIWFAIIVGLDALASIPLAKLRKENRAKKFAMINVVNVAVNIGLNLYFLWYCKGNFEAGNSNWLIDLTYSPEVGVGYVFISNLIASSVKFLMLGGQLQYKGDFDWQLFKEMFRYAYPMLFVGLAFIINEMLDRMMLKSILTKTYLQENANLSFTEANELAQGQLGIYGGNYKIAMIISMFLQAYRYAAEPFFFNQEKEKDSVKTFAKVMNFFVIIVTMMFLAISMNLQIVKHFTPNSIYWEGLVVVPILLGANVLLGIYTNQSIWYKLAHKTYYGAMISIMGALITVTLNLIFIPMYGYMASAWATFVCYGAMVVVSYFMGQKHYPIPYNLRKVGLYVFLAFGLFMIRWRVDISEDINWLQFSYNNALIGVYLAIVLFLDKSLWEMVSTKLLRRK</sequence>
<keyword evidence="3 6" id="KW-0812">Transmembrane</keyword>
<feature type="transmembrane region" description="Helical" evidence="6">
    <location>
        <begin position="359"/>
        <end position="380"/>
    </location>
</feature>
<feature type="transmembrane region" description="Helical" evidence="6">
    <location>
        <begin position="419"/>
        <end position="441"/>
    </location>
</feature>
<feature type="transmembrane region" description="Helical" evidence="6">
    <location>
        <begin position="392"/>
        <end position="413"/>
    </location>
</feature>
<evidence type="ECO:0000256" key="6">
    <source>
        <dbReference type="SAM" id="Phobius"/>
    </source>
</evidence>
<name>A0A916JQF5_9FLAO</name>
<evidence type="ECO:0000256" key="4">
    <source>
        <dbReference type="ARBA" id="ARBA00022989"/>
    </source>
</evidence>
<feature type="transmembrane region" description="Helical" evidence="6">
    <location>
        <begin position="453"/>
        <end position="471"/>
    </location>
</feature>
<keyword evidence="2" id="KW-1003">Cell membrane</keyword>
<keyword evidence="5 6" id="KW-0472">Membrane</keyword>
<feature type="transmembrane region" description="Helical" evidence="6">
    <location>
        <begin position="289"/>
        <end position="307"/>
    </location>
</feature>
<proteinExistence type="predicted"/>
<dbReference type="KEGG" id="ptan:CRYO30217_03405"/>
<feature type="transmembrane region" description="Helical" evidence="6">
    <location>
        <begin position="151"/>
        <end position="170"/>
    </location>
</feature>
<reference evidence="7" key="1">
    <citation type="submission" date="2021-04" db="EMBL/GenBank/DDBJ databases">
        <authorList>
            <person name="Rodrigo-Torres L."/>
            <person name="Arahal R. D."/>
            <person name="Lucena T."/>
        </authorList>
    </citation>
    <scope>NUCLEOTIDE SEQUENCE</scope>
    <source>
        <strain evidence="7">AS29M-1</strain>
    </source>
</reference>
<feature type="transmembrane region" description="Helical" evidence="6">
    <location>
        <begin position="90"/>
        <end position="114"/>
    </location>
</feature>
<comment type="subcellular location">
    <subcellularLocation>
        <location evidence="1">Cell membrane</location>
        <topology evidence="1">Multi-pass membrane protein</topology>
    </subcellularLocation>
</comment>
<dbReference type="Proteomes" id="UP000683507">
    <property type="component" value="Chromosome"/>
</dbReference>
<dbReference type="GO" id="GO:0005886">
    <property type="term" value="C:plasma membrane"/>
    <property type="evidence" value="ECO:0007669"/>
    <property type="project" value="UniProtKB-SubCell"/>
</dbReference>
<dbReference type="AlphaFoldDB" id="A0A916JQF5"/>
<protein>
    <recommendedName>
        <fullName evidence="9">Polysaccharide biosynthesis protein</fullName>
    </recommendedName>
</protein>